<dbReference type="EMBL" id="LZLS01000040">
    <property type="protein sequence ID" value="OBK29976.1"/>
    <property type="molecule type" value="Genomic_DNA"/>
</dbReference>
<reference evidence="1 2" key="1">
    <citation type="submission" date="2016-06" db="EMBL/GenBank/DDBJ databases">
        <authorList>
            <person name="Kjaerup R.B."/>
            <person name="Dalgaard T.S."/>
            <person name="Juul-Madsen H.R."/>
        </authorList>
    </citation>
    <scope>NUCLEOTIDE SEQUENCE [LARGE SCALE GENOMIC DNA]</scope>
    <source>
        <strain evidence="1 2">1165133.8</strain>
    </source>
</reference>
<comment type="caution">
    <text evidence="1">The sequence shown here is derived from an EMBL/GenBank/DDBJ whole genome shotgun (WGS) entry which is preliminary data.</text>
</comment>
<dbReference type="Proteomes" id="UP000093928">
    <property type="component" value="Unassembled WGS sequence"/>
</dbReference>
<dbReference type="NCBIfam" id="NF046112">
    <property type="entry name" value="MSMEG_6209_Nter"/>
    <property type="match status" value="1"/>
</dbReference>
<evidence type="ECO:0000313" key="1">
    <source>
        <dbReference type="EMBL" id="OBK29976.1"/>
    </source>
</evidence>
<dbReference type="AlphaFoldDB" id="A0A1A3P734"/>
<accession>A0A1A3P734</accession>
<evidence type="ECO:0000313" key="2">
    <source>
        <dbReference type="Proteomes" id="UP000093928"/>
    </source>
</evidence>
<sequence length="66" mass="7532">MGNKSEEELIREVEQRLMAAFVELPTDLVANAVQDAYARFDESAIRDYVPLLVERRAHRDLTRAAA</sequence>
<name>A0A1A3P734_MYCAS</name>
<dbReference type="RefSeq" id="WP_065142846.1">
    <property type="nucleotide sequence ID" value="NZ_LZLS01000040.1"/>
</dbReference>
<dbReference type="Gene3D" id="1.10.8.1060">
    <property type="entry name" value="Corynebacterium glutamicum thioredoxin-dependent arsenate reductase, N-terminal domain"/>
    <property type="match status" value="1"/>
</dbReference>
<gene>
    <name evidence="1" type="ORF">A5634_17025</name>
</gene>
<dbReference type="OrthoDB" id="4277148at2"/>
<proteinExistence type="predicted"/>
<protein>
    <recommendedName>
        <fullName evidence="3">DUF3562 domain-containing protein</fullName>
    </recommendedName>
</protein>
<organism evidence="1 2">
    <name type="scientific">Mycobacterium asiaticum</name>
    <dbReference type="NCBI Taxonomy" id="1790"/>
    <lineage>
        <taxon>Bacteria</taxon>
        <taxon>Bacillati</taxon>
        <taxon>Actinomycetota</taxon>
        <taxon>Actinomycetes</taxon>
        <taxon>Mycobacteriales</taxon>
        <taxon>Mycobacteriaceae</taxon>
        <taxon>Mycobacterium</taxon>
    </lineage>
</organism>
<evidence type="ECO:0008006" key="3">
    <source>
        <dbReference type="Google" id="ProtNLM"/>
    </source>
</evidence>